<dbReference type="Proteomes" id="UP000629098">
    <property type="component" value="Unassembled WGS sequence"/>
</dbReference>
<sequence length="56" mass="6391">MNCWFVFDKQTTQNTSNVRISYGLKATLLLSRACSPQERSGVWLRSEDGALVRMPQ</sequence>
<dbReference type="RefSeq" id="WP_190836785.1">
    <property type="nucleotide sequence ID" value="NZ_CAWPPI010000117.1"/>
</dbReference>
<protein>
    <submittedName>
        <fullName evidence="1">Uncharacterized protein</fullName>
    </submittedName>
</protein>
<evidence type="ECO:0000313" key="2">
    <source>
        <dbReference type="Proteomes" id="UP000629098"/>
    </source>
</evidence>
<gene>
    <name evidence="1" type="ORF">ICL16_38175</name>
</gene>
<proteinExistence type="predicted"/>
<evidence type="ECO:0000313" key="1">
    <source>
        <dbReference type="EMBL" id="MBD2777717.1"/>
    </source>
</evidence>
<comment type="caution">
    <text evidence="1">The sequence shown here is derived from an EMBL/GenBank/DDBJ whole genome shotgun (WGS) entry which is preliminary data.</text>
</comment>
<keyword evidence="2" id="KW-1185">Reference proteome</keyword>
<dbReference type="AlphaFoldDB" id="A0A8J6XQK0"/>
<accession>A0A8J6XQK0</accession>
<name>A0A8J6XQK0_9CYAN</name>
<organism evidence="1 2">
    <name type="scientific">Iningainema tapete BLCC-T55</name>
    <dbReference type="NCBI Taxonomy" id="2748662"/>
    <lineage>
        <taxon>Bacteria</taxon>
        <taxon>Bacillati</taxon>
        <taxon>Cyanobacteriota</taxon>
        <taxon>Cyanophyceae</taxon>
        <taxon>Nostocales</taxon>
        <taxon>Scytonemataceae</taxon>
        <taxon>Iningainema tapete</taxon>
    </lineage>
</organism>
<reference evidence="1" key="1">
    <citation type="submission" date="2020-09" db="EMBL/GenBank/DDBJ databases">
        <title>Iningainema tapete sp. nov. (Scytonemataceae, Cyanobacteria) from greenhouses in central Florida (USA) produces two types of nodularin with biosynthetic potential for microcystin-LR and anabaenopeptins.</title>
        <authorList>
            <person name="Berthold D.E."/>
            <person name="Lefler F.W."/>
            <person name="Huang I.-S."/>
            <person name="Abdulla H."/>
            <person name="Zimba P.V."/>
            <person name="Laughinghouse H.D. IV."/>
        </authorList>
    </citation>
    <scope>NUCLEOTIDE SEQUENCE</scope>
    <source>
        <strain evidence="1">BLCCT55</strain>
    </source>
</reference>
<dbReference type="EMBL" id="JACXAE010000117">
    <property type="protein sequence ID" value="MBD2777717.1"/>
    <property type="molecule type" value="Genomic_DNA"/>
</dbReference>